<name>A0A5B6VCM6_9ROSI</name>
<feature type="domain" description="Reverse transcriptase/retrotransposon-derived protein RNase H-like" evidence="1">
    <location>
        <begin position="101"/>
        <end position="158"/>
    </location>
</feature>
<dbReference type="InterPro" id="IPR043502">
    <property type="entry name" value="DNA/RNA_pol_sf"/>
</dbReference>
<dbReference type="Pfam" id="PF17919">
    <property type="entry name" value="RT_RNaseH_2"/>
    <property type="match status" value="1"/>
</dbReference>
<evidence type="ECO:0000259" key="1">
    <source>
        <dbReference type="Pfam" id="PF17919"/>
    </source>
</evidence>
<dbReference type="OrthoDB" id="1667550at2759"/>
<gene>
    <name evidence="2" type="ORF">EPI10_001839</name>
</gene>
<reference evidence="3" key="1">
    <citation type="journal article" date="2019" name="Plant Biotechnol. J.">
        <title>Genome sequencing of the Australian wild diploid species Gossypium australe highlights disease resistance and delayed gland morphogenesis.</title>
        <authorList>
            <person name="Cai Y."/>
            <person name="Cai X."/>
            <person name="Wang Q."/>
            <person name="Wang P."/>
            <person name="Zhang Y."/>
            <person name="Cai C."/>
            <person name="Xu Y."/>
            <person name="Wang K."/>
            <person name="Zhou Z."/>
            <person name="Wang C."/>
            <person name="Geng S."/>
            <person name="Li B."/>
            <person name="Dong Q."/>
            <person name="Hou Y."/>
            <person name="Wang H."/>
            <person name="Ai P."/>
            <person name="Liu Z."/>
            <person name="Yi F."/>
            <person name="Sun M."/>
            <person name="An G."/>
            <person name="Cheng J."/>
            <person name="Zhang Y."/>
            <person name="Shi Q."/>
            <person name="Xie Y."/>
            <person name="Shi X."/>
            <person name="Chang Y."/>
            <person name="Huang F."/>
            <person name="Chen Y."/>
            <person name="Hong S."/>
            <person name="Mi L."/>
            <person name="Sun Q."/>
            <person name="Zhang L."/>
            <person name="Zhou B."/>
            <person name="Peng R."/>
            <person name="Zhang X."/>
            <person name="Liu F."/>
        </authorList>
    </citation>
    <scope>NUCLEOTIDE SEQUENCE [LARGE SCALE GENOMIC DNA]</scope>
    <source>
        <strain evidence="3">cv. PA1801</strain>
    </source>
</reference>
<dbReference type="EMBL" id="SMMG02000007">
    <property type="protein sequence ID" value="KAA3466771.1"/>
    <property type="molecule type" value="Genomic_DNA"/>
</dbReference>
<dbReference type="PANTHER" id="PTHR24559:SF447">
    <property type="entry name" value="RNA-DIRECTED DNA POLYMERASE HOMOLOG"/>
    <property type="match status" value="1"/>
</dbReference>
<comment type="caution">
    <text evidence="2">The sequence shown here is derived from an EMBL/GenBank/DDBJ whole genome shotgun (WGS) entry which is preliminary data.</text>
</comment>
<protein>
    <submittedName>
        <fullName evidence="2">Transposon Ty3-I Gag-Pol polyprotein</fullName>
    </submittedName>
</protein>
<dbReference type="Gene3D" id="3.30.70.270">
    <property type="match status" value="1"/>
</dbReference>
<evidence type="ECO:0000313" key="3">
    <source>
        <dbReference type="Proteomes" id="UP000325315"/>
    </source>
</evidence>
<dbReference type="Proteomes" id="UP000325315">
    <property type="component" value="Unassembled WGS sequence"/>
</dbReference>
<accession>A0A5B6VCM6</accession>
<keyword evidence="3" id="KW-1185">Reference proteome</keyword>
<evidence type="ECO:0000313" key="2">
    <source>
        <dbReference type="EMBL" id="KAA3466771.1"/>
    </source>
</evidence>
<sequence>MFDQFRGALGFFNVDLRFGTYYWHYKFLVMPFSLTQTLVGFMGVMTQTLTILVYSKTEVDHDEHLRVVLQILHEKKLYAKLNKCEFWLREVTFLRHVVSFMTDEQQSSFEKLKSILTQALIFIQPESSKEFVMYSDASLTSLGCVMIEEGKVVAYTSK</sequence>
<dbReference type="SUPFAM" id="SSF56672">
    <property type="entry name" value="DNA/RNA polymerases"/>
    <property type="match status" value="1"/>
</dbReference>
<dbReference type="InterPro" id="IPR043128">
    <property type="entry name" value="Rev_trsase/Diguanyl_cyclase"/>
</dbReference>
<organism evidence="2 3">
    <name type="scientific">Gossypium australe</name>
    <dbReference type="NCBI Taxonomy" id="47621"/>
    <lineage>
        <taxon>Eukaryota</taxon>
        <taxon>Viridiplantae</taxon>
        <taxon>Streptophyta</taxon>
        <taxon>Embryophyta</taxon>
        <taxon>Tracheophyta</taxon>
        <taxon>Spermatophyta</taxon>
        <taxon>Magnoliopsida</taxon>
        <taxon>eudicotyledons</taxon>
        <taxon>Gunneridae</taxon>
        <taxon>Pentapetalae</taxon>
        <taxon>rosids</taxon>
        <taxon>malvids</taxon>
        <taxon>Malvales</taxon>
        <taxon>Malvaceae</taxon>
        <taxon>Malvoideae</taxon>
        <taxon>Gossypium</taxon>
    </lineage>
</organism>
<dbReference type="AlphaFoldDB" id="A0A5B6VCM6"/>
<dbReference type="InterPro" id="IPR053134">
    <property type="entry name" value="RNA-dir_DNA_polymerase"/>
</dbReference>
<dbReference type="PANTHER" id="PTHR24559">
    <property type="entry name" value="TRANSPOSON TY3-I GAG-POL POLYPROTEIN"/>
    <property type="match status" value="1"/>
</dbReference>
<proteinExistence type="predicted"/>
<dbReference type="InterPro" id="IPR041577">
    <property type="entry name" value="RT_RNaseH_2"/>
</dbReference>